<dbReference type="Proteomes" id="UP001208938">
    <property type="component" value="Unassembled WGS sequence"/>
</dbReference>
<name>A0ABT3H022_9RHOB</name>
<evidence type="ECO:0000259" key="2">
    <source>
        <dbReference type="Pfam" id="PF00144"/>
    </source>
</evidence>
<keyword evidence="4" id="KW-1185">Reference proteome</keyword>
<reference evidence="3 4" key="1">
    <citation type="submission" date="2022-10" db="EMBL/GenBank/DDBJ databases">
        <title>Pararhodobacter sp. nov., isolated from marine algae.</title>
        <authorList>
            <person name="Choi B.J."/>
            <person name="Kim J.M."/>
            <person name="Lee J.K."/>
            <person name="Choi D.G."/>
            <person name="Jeon C.O."/>
        </authorList>
    </citation>
    <scope>NUCLEOTIDE SEQUENCE [LARGE SCALE GENOMIC DNA]</scope>
    <source>
        <strain evidence="3 4">ZQ420</strain>
    </source>
</reference>
<dbReference type="PANTHER" id="PTHR46825">
    <property type="entry name" value="D-ALANYL-D-ALANINE-CARBOXYPEPTIDASE/ENDOPEPTIDASE AMPH"/>
    <property type="match status" value="1"/>
</dbReference>
<dbReference type="SUPFAM" id="SSF56601">
    <property type="entry name" value="beta-lactamase/transpeptidase-like"/>
    <property type="match status" value="1"/>
</dbReference>
<dbReference type="EMBL" id="JAPDFL010000001">
    <property type="protein sequence ID" value="MCW1933137.1"/>
    <property type="molecule type" value="Genomic_DNA"/>
</dbReference>
<dbReference type="PANTHER" id="PTHR46825:SF7">
    <property type="entry name" value="D-ALANYL-D-ALANINE CARBOXYPEPTIDASE"/>
    <property type="match status" value="1"/>
</dbReference>
<protein>
    <submittedName>
        <fullName evidence="3">Beta-lactamase family protein</fullName>
    </submittedName>
</protein>
<proteinExistence type="predicted"/>
<dbReference type="InterPro" id="IPR050491">
    <property type="entry name" value="AmpC-like"/>
</dbReference>
<dbReference type="Gene3D" id="3.40.710.10">
    <property type="entry name" value="DD-peptidase/beta-lactamase superfamily"/>
    <property type="match status" value="1"/>
</dbReference>
<comment type="caution">
    <text evidence="3">The sequence shown here is derived from an EMBL/GenBank/DDBJ whole genome shotgun (WGS) entry which is preliminary data.</text>
</comment>
<dbReference type="InterPro" id="IPR001466">
    <property type="entry name" value="Beta-lactam-related"/>
</dbReference>
<dbReference type="Pfam" id="PF00144">
    <property type="entry name" value="Beta-lactamase"/>
    <property type="match status" value="1"/>
</dbReference>
<evidence type="ECO:0000313" key="4">
    <source>
        <dbReference type="Proteomes" id="UP001208938"/>
    </source>
</evidence>
<organism evidence="3 4">
    <name type="scientific">Pararhodobacter zhoushanensis</name>
    <dbReference type="NCBI Taxonomy" id="2479545"/>
    <lineage>
        <taxon>Bacteria</taxon>
        <taxon>Pseudomonadati</taxon>
        <taxon>Pseudomonadota</taxon>
        <taxon>Alphaproteobacteria</taxon>
        <taxon>Rhodobacterales</taxon>
        <taxon>Paracoccaceae</taxon>
        <taxon>Pararhodobacter</taxon>
    </lineage>
</organism>
<dbReference type="RefSeq" id="WP_264506084.1">
    <property type="nucleotide sequence ID" value="NZ_JAPDFL010000001.1"/>
</dbReference>
<feature type="domain" description="Beta-lactamase-related" evidence="2">
    <location>
        <begin position="34"/>
        <end position="360"/>
    </location>
</feature>
<evidence type="ECO:0000313" key="3">
    <source>
        <dbReference type="EMBL" id="MCW1933137.1"/>
    </source>
</evidence>
<feature type="chain" id="PRO_5046350085" evidence="1">
    <location>
        <begin position="24"/>
        <end position="402"/>
    </location>
</feature>
<accession>A0ABT3H022</accession>
<feature type="signal peptide" evidence="1">
    <location>
        <begin position="1"/>
        <end position="23"/>
    </location>
</feature>
<dbReference type="InterPro" id="IPR012338">
    <property type="entry name" value="Beta-lactam/transpept-like"/>
</dbReference>
<keyword evidence="1" id="KW-0732">Signal</keyword>
<gene>
    <name evidence="3" type="ORF">OKW52_12940</name>
</gene>
<sequence length="402" mass="42722">MRQSLAASCVALMLGAGSASAQARPDGDLAAIHAIAQEQMDQHALNALILQVRIGGEVQVTLALGQAMTGVPVTPEVRFRNGAVALAYVAALALRLAEDGVVDLDAPIARWLPELPDSDTVTLRMLANMTAGYPDHVANEAAFVAPFLADPFAAWSPQALIDVSLSTPRLFAPGTNWDYSHTDYVILGQVLEAATGQPLHEVMARYVLIPLALTGTAGFDTAQIPAPVLHGFTAERGVWEDATFWNPSWTLPSGAIQVTTISDMARSFDGIVGHDGFLTPASRRQMIEPLLIGFGSPLPGCPTCHQMTESFSYGLGAMLQGDWVFQTPSFGGYAASVGTLPDEHAPQGRITIAVVVTHTEASFEDWSAAMPNWADQTVRRIGALLSPGTRHQCAERATLTAD</sequence>
<evidence type="ECO:0000256" key="1">
    <source>
        <dbReference type="SAM" id="SignalP"/>
    </source>
</evidence>